<dbReference type="InterPro" id="IPR011055">
    <property type="entry name" value="Dup_hybrid_motif"/>
</dbReference>
<dbReference type="PROSITE" id="PS00371">
    <property type="entry name" value="PTS_EIIA_TYPE_1_HIS"/>
    <property type="match status" value="1"/>
</dbReference>
<keyword evidence="6" id="KW-0418">Kinase</keyword>
<feature type="domain" description="PTS EIIA type-1" evidence="7">
    <location>
        <begin position="31"/>
        <end position="135"/>
    </location>
</feature>
<sequence length="163" mass="18051">MFKKLFKSQPKIVEIFSPLNGDLIDLSEVPDPVFSQKMVGDGFAVIPNDGKLISPVKGKIKQVLPTKHAIGIETVDGLELLIHVGLETVELEGEGFEVLVKVGDSVEVGDQLLNFDIDFIEDNNKEIITPIVVTNYQEKIKKFCKVANSEINCKELVLKCELV</sequence>
<dbReference type="PANTHER" id="PTHR45008">
    <property type="entry name" value="PTS SYSTEM GLUCOSE-SPECIFIC EIIA COMPONENT"/>
    <property type="match status" value="1"/>
</dbReference>
<keyword evidence="2" id="KW-0813">Transport</keyword>
<dbReference type="InterPro" id="IPR050890">
    <property type="entry name" value="PTS_EIIA_component"/>
</dbReference>
<evidence type="ECO:0000256" key="4">
    <source>
        <dbReference type="ARBA" id="ARBA00022679"/>
    </source>
</evidence>
<evidence type="ECO:0000313" key="8">
    <source>
        <dbReference type="EMBL" id="SNY42650.1"/>
    </source>
</evidence>
<evidence type="ECO:0000256" key="5">
    <source>
        <dbReference type="ARBA" id="ARBA00022683"/>
    </source>
</evidence>
<dbReference type="RefSeq" id="WP_097019136.1">
    <property type="nucleotide sequence ID" value="NZ_OBDZ01000030.1"/>
</dbReference>
<keyword evidence="4" id="KW-0808">Transferase</keyword>
<comment type="subcellular location">
    <subcellularLocation>
        <location evidence="1">Cytoplasm</location>
    </subcellularLocation>
</comment>
<dbReference type="PANTHER" id="PTHR45008:SF1">
    <property type="entry name" value="PTS SYSTEM GLUCOSE-SPECIFIC EIIA COMPONENT"/>
    <property type="match status" value="1"/>
</dbReference>
<accession>A0A285I3W3</accession>
<dbReference type="SUPFAM" id="SSF51261">
    <property type="entry name" value="Duplicated hybrid motif"/>
    <property type="match status" value="1"/>
</dbReference>
<keyword evidence="9" id="KW-1185">Reference proteome</keyword>
<keyword evidence="3" id="KW-0762">Sugar transport</keyword>
<proteinExistence type="predicted"/>
<dbReference type="Gene3D" id="2.70.70.10">
    <property type="entry name" value="Glucose Permease (Domain IIA)"/>
    <property type="match status" value="1"/>
</dbReference>
<evidence type="ECO:0000256" key="1">
    <source>
        <dbReference type="ARBA" id="ARBA00004496"/>
    </source>
</evidence>
<dbReference type="GO" id="GO:0009401">
    <property type="term" value="P:phosphoenolpyruvate-dependent sugar phosphotransferase system"/>
    <property type="evidence" value="ECO:0007669"/>
    <property type="project" value="UniProtKB-KW"/>
</dbReference>
<dbReference type="Proteomes" id="UP000219573">
    <property type="component" value="Unassembled WGS sequence"/>
</dbReference>
<keyword evidence="5" id="KW-0598">Phosphotransferase system</keyword>
<organism evidence="8 9">
    <name type="scientific">Orenia metallireducens</name>
    <dbReference type="NCBI Taxonomy" id="1413210"/>
    <lineage>
        <taxon>Bacteria</taxon>
        <taxon>Bacillati</taxon>
        <taxon>Bacillota</taxon>
        <taxon>Clostridia</taxon>
        <taxon>Halanaerobiales</taxon>
        <taxon>Halobacteroidaceae</taxon>
        <taxon>Orenia</taxon>
    </lineage>
</organism>
<dbReference type="PROSITE" id="PS51093">
    <property type="entry name" value="PTS_EIIA_TYPE_1"/>
    <property type="match status" value="1"/>
</dbReference>
<dbReference type="GO" id="GO:0016301">
    <property type="term" value="F:kinase activity"/>
    <property type="evidence" value="ECO:0007669"/>
    <property type="project" value="UniProtKB-KW"/>
</dbReference>
<protein>
    <submittedName>
        <fullName evidence="8">PTS system IIA component, Glc family</fullName>
    </submittedName>
</protein>
<dbReference type="InterPro" id="IPR001127">
    <property type="entry name" value="PTS_EIIA_1_perm"/>
</dbReference>
<evidence type="ECO:0000256" key="3">
    <source>
        <dbReference type="ARBA" id="ARBA00022597"/>
    </source>
</evidence>
<dbReference type="AlphaFoldDB" id="A0A285I3W3"/>
<dbReference type="NCBIfam" id="TIGR00830">
    <property type="entry name" value="PTBA"/>
    <property type="match status" value="1"/>
</dbReference>
<evidence type="ECO:0000256" key="6">
    <source>
        <dbReference type="ARBA" id="ARBA00022777"/>
    </source>
</evidence>
<evidence type="ECO:0000259" key="7">
    <source>
        <dbReference type="PROSITE" id="PS51093"/>
    </source>
</evidence>
<gene>
    <name evidence="8" type="ORF">SAMN06265827_13042</name>
</gene>
<reference evidence="9" key="1">
    <citation type="submission" date="2017-09" db="EMBL/GenBank/DDBJ databases">
        <authorList>
            <person name="Varghese N."/>
            <person name="Submissions S."/>
        </authorList>
    </citation>
    <scope>NUCLEOTIDE SEQUENCE [LARGE SCALE GENOMIC DNA]</scope>
    <source>
        <strain evidence="9">MSL47</strain>
    </source>
</reference>
<evidence type="ECO:0000256" key="2">
    <source>
        <dbReference type="ARBA" id="ARBA00022448"/>
    </source>
</evidence>
<name>A0A285I3W3_9FIRM</name>
<evidence type="ECO:0000313" key="9">
    <source>
        <dbReference type="Proteomes" id="UP000219573"/>
    </source>
</evidence>
<dbReference type="Pfam" id="PF00358">
    <property type="entry name" value="PTS_EIIA_1"/>
    <property type="match status" value="1"/>
</dbReference>
<dbReference type="OrthoDB" id="92465at2"/>
<dbReference type="GO" id="GO:0005737">
    <property type="term" value="C:cytoplasm"/>
    <property type="evidence" value="ECO:0007669"/>
    <property type="project" value="UniProtKB-SubCell"/>
</dbReference>
<dbReference type="EMBL" id="OBDZ01000030">
    <property type="protein sequence ID" value="SNY42650.1"/>
    <property type="molecule type" value="Genomic_DNA"/>
</dbReference>
<dbReference type="FunFam" id="2.70.70.10:FF:000001">
    <property type="entry name" value="PTS system glucose-specific IIA component"/>
    <property type="match status" value="1"/>
</dbReference>